<gene>
    <name evidence="2" type="ORF">NCTC10738_00807</name>
</gene>
<evidence type="ECO:0000313" key="3">
    <source>
        <dbReference type="Proteomes" id="UP000254069"/>
    </source>
</evidence>
<dbReference type="PROSITE" id="PS51257">
    <property type="entry name" value="PROKAR_LIPOPROTEIN"/>
    <property type="match status" value="1"/>
</dbReference>
<accession>A0A379Z3D2</accession>
<dbReference type="AlphaFoldDB" id="A0A379Z3D2"/>
<name>A0A379Z3D2_9GAMM</name>
<dbReference type="RefSeq" id="WP_115389212.1">
    <property type="nucleotide sequence ID" value="NZ_JADZHB010000033.1"/>
</dbReference>
<sequence>MQRSIWLVPLVAGLSACGGSDSNEPNNPDPQPPVSTLAKTIQGTLQKVDTDKLWVNGVAIPAARASVEINETKASVAELKPGMQLNIKTDGSSATSVDYDPVLVSPVSAIDGEQAVVAGYRVTGLDISKIKAGDIVEISGYNLSDNQFKATYFAIDNDRQEMEVEGRVSKLDTHLKQFYIGSMQVDYGANAVQVEGTLANGSWVEVEGQYQGEVLLASEVEVERAPDLDNGTEVELEGQVTWVNELQTRFTLNQKWQVTLDGKTLFEDGTVADLKPGALVDVEGLWQDDTQELKATEIEFEKQSQPPVIAGHGFEVEGKAVYEAGVFSINGIVLTLTPQTRFEDGLNQASLNGTWVQVEGSEQNGQFLVMEIEPEVQEADIELKGLINDDGQGASLWGYKASDDSLKPHIGKRVDLECRFSGELLSQCRLDD</sequence>
<dbReference type="Proteomes" id="UP000254069">
    <property type="component" value="Unassembled WGS sequence"/>
</dbReference>
<dbReference type="EMBL" id="UGYO01000001">
    <property type="protein sequence ID" value="SUI53801.1"/>
    <property type="molecule type" value="Genomic_DNA"/>
</dbReference>
<feature type="domain" description="DUF5666" evidence="1">
    <location>
        <begin position="107"/>
        <end position="151"/>
    </location>
</feature>
<reference evidence="2 3" key="1">
    <citation type="submission" date="2018-06" db="EMBL/GenBank/DDBJ databases">
        <authorList>
            <consortium name="Pathogen Informatics"/>
            <person name="Doyle S."/>
        </authorList>
    </citation>
    <scope>NUCLEOTIDE SEQUENCE [LARGE SCALE GENOMIC DNA]</scope>
    <source>
        <strain evidence="2 3">NCTC10738</strain>
    </source>
</reference>
<keyword evidence="3" id="KW-1185">Reference proteome</keyword>
<feature type="domain" description="DUF5666" evidence="1">
    <location>
        <begin position="237"/>
        <end position="299"/>
    </location>
</feature>
<proteinExistence type="predicted"/>
<organism evidence="2 3">
    <name type="scientific">Shewanella algae</name>
    <dbReference type="NCBI Taxonomy" id="38313"/>
    <lineage>
        <taxon>Bacteria</taxon>
        <taxon>Pseudomonadati</taxon>
        <taxon>Pseudomonadota</taxon>
        <taxon>Gammaproteobacteria</taxon>
        <taxon>Alteromonadales</taxon>
        <taxon>Shewanellaceae</taxon>
        <taxon>Shewanella</taxon>
    </lineage>
</organism>
<dbReference type="Pfam" id="PF18914">
    <property type="entry name" value="DUF5666"/>
    <property type="match status" value="4"/>
</dbReference>
<protein>
    <recommendedName>
        <fullName evidence="1">DUF5666 domain-containing protein</fullName>
    </recommendedName>
</protein>
<evidence type="ECO:0000313" key="2">
    <source>
        <dbReference type="EMBL" id="SUI53801.1"/>
    </source>
</evidence>
<feature type="domain" description="DUF5666" evidence="1">
    <location>
        <begin position="323"/>
        <end position="372"/>
    </location>
</feature>
<dbReference type="InterPro" id="IPR043724">
    <property type="entry name" value="DUF5666"/>
</dbReference>
<evidence type="ECO:0000259" key="1">
    <source>
        <dbReference type="Pfam" id="PF18914"/>
    </source>
</evidence>
<feature type="domain" description="DUF5666" evidence="1">
    <location>
        <begin position="165"/>
        <end position="221"/>
    </location>
</feature>